<dbReference type="EMBL" id="CM039432">
    <property type="protein sequence ID" value="KAI4332399.1"/>
    <property type="molecule type" value="Genomic_DNA"/>
</dbReference>
<keyword evidence="2" id="KW-1185">Reference proteome</keyword>
<gene>
    <name evidence="1" type="ORF">L6164_017309</name>
</gene>
<accession>A0ACB9N7J7</accession>
<comment type="caution">
    <text evidence="1">The sequence shown here is derived from an EMBL/GenBank/DDBJ whole genome shotgun (WGS) entry which is preliminary data.</text>
</comment>
<dbReference type="Proteomes" id="UP000828941">
    <property type="component" value="Chromosome 7"/>
</dbReference>
<organism evidence="1 2">
    <name type="scientific">Bauhinia variegata</name>
    <name type="common">Purple orchid tree</name>
    <name type="synonym">Phanera variegata</name>
    <dbReference type="NCBI Taxonomy" id="167791"/>
    <lineage>
        <taxon>Eukaryota</taxon>
        <taxon>Viridiplantae</taxon>
        <taxon>Streptophyta</taxon>
        <taxon>Embryophyta</taxon>
        <taxon>Tracheophyta</taxon>
        <taxon>Spermatophyta</taxon>
        <taxon>Magnoliopsida</taxon>
        <taxon>eudicotyledons</taxon>
        <taxon>Gunneridae</taxon>
        <taxon>Pentapetalae</taxon>
        <taxon>rosids</taxon>
        <taxon>fabids</taxon>
        <taxon>Fabales</taxon>
        <taxon>Fabaceae</taxon>
        <taxon>Cercidoideae</taxon>
        <taxon>Cercideae</taxon>
        <taxon>Bauhiniinae</taxon>
        <taxon>Bauhinia</taxon>
    </lineage>
</organism>
<evidence type="ECO:0000313" key="1">
    <source>
        <dbReference type="EMBL" id="KAI4332399.1"/>
    </source>
</evidence>
<name>A0ACB9N7J7_BAUVA</name>
<protein>
    <submittedName>
        <fullName evidence="1">Uncharacterized protein</fullName>
    </submittedName>
</protein>
<evidence type="ECO:0000313" key="2">
    <source>
        <dbReference type="Proteomes" id="UP000828941"/>
    </source>
</evidence>
<reference evidence="1 2" key="1">
    <citation type="journal article" date="2022" name="DNA Res.">
        <title>Chromosomal-level genome assembly of the orchid tree Bauhinia variegata (Leguminosae; Cercidoideae) supports the allotetraploid origin hypothesis of Bauhinia.</title>
        <authorList>
            <person name="Zhong Y."/>
            <person name="Chen Y."/>
            <person name="Zheng D."/>
            <person name="Pang J."/>
            <person name="Liu Y."/>
            <person name="Luo S."/>
            <person name="Meng S."/>
            <person name="Qian L."/>
            <person name="Wei D."/>
            <person name="Dai S."/>
            <person name="Zhou R."/>
        </authorList>
    </citation>
    <scope>NUCLEOTIDE SEQUENCE [LARGE SCALE GENOMIC DNA]</scope>
    <source>
        <strain evidence="1">BV-YZ2020</strain>
    </source>
</reference>
<sequence>MAAPQSLFSFPFAGGSGASGTIIGVTMIIISGTAVISGTIFALSWLIKKCQSCNDNQPDMDENETVYLMVDTISRDDVLGQKCGICSLGFWDANEAVVLWNCHHKFHVACIIEWDKANTTCPKCFCCKSEFTLVFCIKDEPYAAQGIARN</sequence>
<proteinExistence type="predicted"/>